<dbReference type="EMBL" id="CP001700">
    <property type="protein sequence ID" value="ACU71919.1"/>
    <property type="molecule type" value="Genomic_DNA"/>
</dbReference>
<dbReference type="AlphaFoldDB" id="C7Q4F0"/>
<dbReference type="HOGENOM" id="CLU_1649068_0_0_11"/>
<sequence>MSEHAVPTADQIRTYLLANGWEVGEFGRAAYLMVTKGHTVRMLHEPTEYDRDKAVFDIALAEGRHPADVHQDILNLRVPAITEEADLGKQMRHRALGAYRLFWKSGGSSVAVVGQLYSGARWYACANWTSPDAERVGLVGTDWSLIERVEEIPDGGDDDA</sequence>
<keyword evidence="2" id="KW-1185">Reference proteome</keyword>
<proteinExistence type="predicted"/>
<dbReference type="OrthoDB" id="10019329at2"/>
<gene>
    <name evidence="1" type="ordered locus">Caci_3010</name>
</gene>
<dbReference type="STRING" id="479433.Caci_3010"/>
<dbReference type="InParanoid" id="C7Q4F0"/>
<dbReference type="RefSeq" id="WP_012787212.1">
    <property type="nucleotide sequence ID" value="NC_013131.1"/>
</dbReference>
<reference evidence="1 2" key="1">
    <citation type="journal article" date="2009" name="Stand. Genomic Sci.">
        <title>Complete genome sequence of Catenulispora acidiphila type strain (ID 139908).</title>
        <authorList>
            <person name="Copeland A."/>
            <person name="Lapidus A."/>
            <person name="Glavina Del Rio T."/>
            <person name="Nolan M."/>
            <person name="Lucas S."/>
            <person name="Chen F."/>
            <person name="Tice H."/>
            <person name="Cheng J.F."/>
            <person name="Bruce D."/>
            <person name="Goodwin L."/>
            <person name="Pitluck S."/>
            <person name="Mikhailova N."/>
            <person name="Pati A."/>
            <person name="Ivanova N."/>
            <person name="Mavromatis K."/>
            <person name="Chen A."/>
            <person name="Palaniappan K."/>
            <person name="Chain P."/>
            <person name="Land M."/>
            <person name="Hauser L."/>
            <person name="Chang Y.J."/>
            <person name="Jeffries C.D."/>
            <person name="Chertkov O."/>
            <person name="Brettin T."/>
            <person name="Detter J.C."/>
            <person name="Han C."/>
            <person name="Ali Z."/>
            <person name="Tindall B.J."/>
            <person name="Goker M."/>
            <person name="Bristow J."/>
            <person name="Eisen J.A."/>
            <person name="Markowitz V."/>
            <person name="Hugenholtz P."/>
            <person name="Kyrpides N.C."/>
            <person name="Klenk H.P."/>
        </authorList>
    </citation>
    <scope>NUCLEOTIDE SEQUENCE [LARGE SCALE GENOMIC DNA]</scope>
    <source>
        <strain evidence="2">DSM 44928 / JCM 14897 / NBRC 102108 / NRRL B-24433 / ID139908</strain>
    </source>
</reference>
<evidence type="ECO:0000313" key="2">
    <source>
        <dbReference type="Proteomes" id="UP000000851"/>
    </source>
</evidence>
<protein>
    <submittedName>
        <fullName evidence="1">Uncharacterized protein</fullName>
    </submittedName>
</protein>
<accession>C7Q4F0</accession>
<dbReference type="Proteomes" id="UP000000851">
    <property type="component" value="Chromosome"/>
</dbReference>
<evidence type="ECO:0000313" key="1">
    <source>
        <dbReference type="EMBL" id="ACU71919.1"/>
    </source>
</evidence>
<dbReference type="KEGG" id="cai:Caci_3010"/>
<organism evidence="1 2">
    <name type="scientific">Catenulispora acidiphila (strain DSM 44928 / JCM 14897 / NBRC 102108 / NRRL B-24433 / ID139908)</name>
    <dbReference type="NCBI Taxonomy" id="479433"/>
    <lineage>
        <taxon>Bacteria</taxon>
        <taxon>Bacillati</taxon>
        <taxon>Actinomycetota</taxon>
        <taxon>Actinomycetes</taxon>
        <taxon>Catenulisporales</taxon>
        <taxon>Catenulisporaceae</taxon>
        <taxon>Catenulispora</taxon>
    </lineage>
</organism>
<name>C7Q4F0_CATAD</name>